<gene>
    <name evidence="1" type="ORF">ElyMa_005849200</name>
</gene>
<evidence type="ECO:0000313" key="1">
    <source>
        <dbReference type="EMBL" id="GFR78433.1"/>
    </source>
</evidence>
<reference evidence="1 2" key="1">
    <citation type="journal article" date="2021" name="Elife">
        <title>Chloroplast acquisition without the gene transfer in kleptoplastic sea slugs, Plakobranchus ocellatus.</title>
        <authorList>
            <person name="Maeda T."/>
            <person name="Takahashi S."/>
            <person name="Yoshida T."/>
            <person name="Shimamura S."/>
            <person name="Takaki Y."/>
            <person name="Nagai Y."/>
            <person name="Toyoda A."/>
            <person name="Suzuki Y."/>
            <person name="Arimoto A."/>
            <person name="Ishii H."/>
            <person name="Satoh N."/>
            <person name="Nishiyama T."/>
            <person name="Hasebe M."/>
            <person name="Maruyama T."/>
            <person name="Minagawa J."/>
            <person name="Obokata J."/>
            <person name="Shigenobu S."/>
        </authorList>
    </citation>
    <scope>NUCLEOTIDE SEQUENCE [LARGE SCALE GENOMIC DNA]</scope>
</reference>
<dbReference type="AlphaFoldDB" id="A0AAV4FYM2"/>
<sequence>MQVPVFANYVYTQPVPQPIPRAVRLHPYLPGYFRDHIPTWMSLQTYRQLGLQNRRWLNVFRNWRTLSPDDYRRRGVLPDVRAEVSPDVYWYSHGARNKLRADVLECLRRTFQEPRDVHPAPRAYQKGG</sequence>
<name>A0AAV4FYM2_9GAST</name>
<dbReference type="EMBL" id="BMAT01011751">
    <property type="protein sequence ID" value="GFR78433.1"/>
    <property type="molecule type" value="Genomic_DNA"/>
</dbReference>
<keyword evidence="2" id="KW-1185">Reference proteome</keyword>
<protein>
    <submittedName>
        <fullName evidence="1">Uncharacterized protein</fullName>
    </submittedName>
</protein>
<organism evidence="1 2">
    <name type="scientific">Elysia marginata</name>
    <dbReference type="NCBI Taxonomy" id="1093978"/>
    <lineage>
        <taxon>Eukaryota</taxon>
        <taxon>Metazoa</taxon>
        <taxon>Spiralia</taxon>
        <taxon>Lophotrochozoa</taxon>
        <taxon>Mollusca</taxon>
        <taxon>Gastropoda</taxon>
        <taxon>Heterobranchia</taxon>
        <taxon>Euthyneura</taxon>
        <taxon>Panpulmonata</taxon>
        <taxon>Sacoglossa</taxon>
        <taxon>Placobranchoidea</taxon>
        <taxon>Plakobranchidae</taxon>
        <taxon>Elysia</taxon>
    </lineage>
</organism>
<dbReference type="Proteomes" id="UP000762676">
    <property type="component" value="Unassembled WGS sequence"/>
</dbReference>
<proteinExistence type="predicted"/>
<comment type="caution">
    <text evidence="1">The sequence shown here is derived from an EMBL/GenBank/DDBJ whole genome shotgun (WGS) entry which is preliminary data.</text>
</comment>
<evidence type="ECO:0000313" key="2">
    <source>
        <dbReference type="Proteomes" id="UP000762676"/>
    </source>
</evidence>
<accession>A0AAV4FYM2</accession>